<dbReference type="GO" id="GO:0005743">
    <property type="term" value="C:mitochondrial inner membrane"/>
    <property type="evidence" value="ECO:0007669"/>
    <property type="project" value="UniProtKB-SubCell"/>
</dbReference>
<evidence type="ECO:0000256" key="3">
    <source>
        <dbReference type="ARBA" id="ARBA00013934"/>
    </source>
</evidence>
<evidence type="ECO:0000313" key="14">
    <source>
        <dbReference type="Proteomes" id="UP001549921"/>
    </source>
</evidence>
<dbReference type="EMBL" id="JBEDNZ010000007">
    <property type="protein sequence ID" value="KAL0840366.1"/>
    <property type="molecule type" value="Genomic_DNA"/>
</dbReference>
<dbReference type="AlphaFoldDB" id="A0ABD0TAI9"/>
<sequence length="138" mass="14791">MENEERLQRIKAGAFLASVAGISAVVGFSATLSAAKKTDPKYFSKGLHGSADLADAGAILALRALGWGTIYAIAGTSCLCYGVYKLSGAKDLKDFRIRMGNILPTLPKNNPPQSRTEFSGLNDLLIYISEEYGKKKDT</sequence>
<evidence type="ECO:0000313" key="12">
    <source>
        <dbReference type="EMBL" id="KAL0892165.1"/>
    </source>
</evidence>
<evidence type="ECO:0000256" key="5">
    <source>
        <dbReference type="ARBA" id="ARBA00022792"/>
    </source>
</evidence>
<dbReference type="PANTHER" id="PTHR13141">
    <property type="entry name" value="TRANSMEMBRANE PROTEIN 242"/>
    <property type="match status" value="1"/>
</dbReference>
<keyword evidence="4 10" id="KW-0812">Transmembrane</keyword>
<dbReference type="InterPro" id="IPR009792">
    <property type="entry name" value="TMEM242"/>
</dbReference>
<comment type="caution">
    <text evidence="11">The sequence shown here is derived from an EMBL/GenBank/DDBJ whole genome shotgun (WGS) entry which is preliminary data.</text>
</comment>
<accession>A0ABD0TAI9</accession>
<name>A0ABD0TAI9_LOXSC</name>
<evidence type="ECO:0000256" key="9">
    <source>
        <dbReference type="ARBA" id="ARBA00045905"/>
    </source>
</evidence>
<proteinExistence type="inferred from homology"/>
<dbReference type="PANTHER" id="PTHR13141:SF4">
    <property type="entry name" value="TRANSMEMBRANE PROTEIN 242"/>
    <property type="match status" value="1"/>
</dbReference>
<evidence type="ECO:0000256" key="10">
    <source>
        <dbReference type="SAM" id="Phobius"/>
    </source>
</evidence>
<evidence type="ECO:0000256" key="8">
    <source>
        <dbReference type="ARBA" id="ARBA00023136"/>
    </source>
</evidence>
<dbReference type="Pfam" id="PF07096">
    <property type="entry name" value="DUF1358"/>
    <property type="match status" value="1"/>
</dbReference>
<evidence type="ECO:0000256" key="7">
    <source>
        <dbReference type="ARBA" id="ARBA00023128"/>
    </source>
</evidence>
<comment type="subcellular location">
    <subcellularLocation>
        <location evidence="1">Mitochondrion inner membrane</location>
        <topology evidence="1">Multi-pass membrane protein</topology>
    </subcellularLocation>
</comment>
<comment type="function">
    <text evidence="9">Scaffold protein that participates in the c-ring assembly of mitochondrial ATP synthase (F(1)F(0) ATP synthase or complex V) by facilitating the membrane insertion and oligomer formation of the subunit c/ATP5MC3. Participates in the incorporation of the c-ring into vestigial complexes. Additionally influences the incorporation of subunits MT-ATP6, MT-ATP8, ATP5MJ, and ATP5MK in the ATP synthase.</text>
</comment>
<keyword evidence="5" id="KW-0999">Mitochondrion inner membrane</keyword>
<dbReference type="Proteomes" id="UP001549921">
    <property type="component" value="Unassembled WGS sequence"/>
</dbReference>
<gene>
    <name evidence="12" type="ORF">ABMA27_015361</name>
    <name evidence="11" type="ORF">ABMA28_015626</name>
</gene>
<organism evidence="11 14">
    <name type="scientific">Loxostege sticticalis</name>
    <name type="common">Beet webworm moth</name>
    <dbReference type="NCBI Taxonomy" id="481309"/>
    <lineage>
        <taxon>Eukaryota</taxon>
        <taxon>Metazoa</taxon>
        <taxon>Ecdysozoa</taxon>
        <taxon>Arthropoda</taxon>
        <taxon>Hexapoda</taxon>
        <taxon>Insecta</taxon>
        <taxon>Pterygota</taxon>
        <taxon>Neoptera</taxon>
        <taxon>Endopterygota</taxon>
        <taxon>Lepidoptera</taxon>
        <taxon>Glossata</taxon>
        <taxon>Ditrysia</taxon>
        <taxon>Pyraloidea</taxon>
        <taxon>Crambidae</taxon>
        <taxon>Pyraustinae</taxon>
        <taxon>Loxostege</taxon>
    </lineage>
</organism>
<evidence type="ECO:0000313" key="13">
    <source>
        <dbReference type="Proteomes" id="UP001549920"/>
    </source>
</evidence>
<protein>
    <recommendedName>
        <fullName evidence="3">Transmembrane protein 242</fullName>
    </recommendedName>
</protein>
<dbReference type="EMBL" id="JBEUOH010000007">
    <property type="protein sequence ID" value="KAL0892165.1"/>
    <property type="molecule type" value="Genomic_DNA"/>
</dbReference>
<feature type="transmembrane region" description="Helical" evidence="10">
    <location>
        <begin position="12"/>
        <end position="35"/>
    </location>
</feature>
<evidence type="ECO:0000256" key="1">
    <source>
        <dbReference type="ARBA" id="ARBA00004448"/>
    </source>
</evidence>
<keyword evidence="7" id="KW-0496">Mitochondrion</keyword>
<evidence type="ECO:0000313" key="11">
    <source>
        <dbReference type="EMBL" id="KAL0840366.1"/>
    </source>
</evidence>
<evidence type="ECO:0000256" key="4">
    <source>
        <dbReference type="ARBA" id="ARBA00022692"/>
    </source>
</evidence>
<keyword evidence="8 10" id="KW-0472">Membrane</keyword>
<reference evidence="13 14" key="1">
    <citation type="submission" date="2024-06" db="EMBL/GenBank/DDBJ databases">
        <title>A chromosome-level genome assembly of beet webworm, Loxostege sticticalis.</title>
        <authorList>
            <person name="Zhang Y."/>
        </authorList>
    </citation>
    <scope>NUCLEOTIDE SEQUENCE [LARGE SCALE GENOMIC DNA]</scope>
    <source>
        <strain evidence="12">AQ026</strain>
        <strain evidence="11">AQ028</strain>
        <tissue evidence="11">Male pupae</tissue>
        <tissue evidence="12">Whole body</tissue>
    </source>
</reference>
<feature type="transmembrane region" description="Helical" evidence="10">
    <location>
        <begin position="64"/>
        <end position="84"/>
    </location>
</feature>
<comment type="similarity">
    <text evidence="2">Belongs to the TMEM242 family.</text>
</comment>
<keyword evidence="6 10" id="KW-1133">Transmembrane helix</keyword>
<evidence type="ECO:0000256" key="2">
    <source>
        <dbReference type="ARBA" id="ARBA00007570"/>
    </source>
</evidence>
<evidence type="ECO:0000256" key="6">
    <source>
        <dbReference type="ARBA" id="ARBA00022989"/>
    </source>
</evidence>
<keyword evidence="13" id="KW-1185">Reference proteome</keyword>
<dbReference type="Proteomes" id="UP001549920">
    <property type="component" value="Unassembled WGS sequence"/>
</dbReference>